<keyword evidence="2" id="KW-1185">Reference proteome</keyword>
<evidence type="ECO:0000313" key="2">
    <source>
        <dbReference type="Proteomes" id="UP000254912"/>
    </source>
</evidence>
<dbReference type="InterPro" id="IPR014564">
    <property type="entry name" value="UCP031503_TM"/>
</dbReference>
<dbReference type="AlphaFoldDB" id="A0A288QAU0"/>
<dbReference type="KEGG" id="wso:WSWS_00625"/>
<dbReference type="PIRSF" id="PIRSF031503">
    <property type="entry name" value="UCP031503_mp"/>
    <property type="match status" value="1"/>
</dbReference>
<protein>
    <submittedName>
        <fullName evidence="1">YibE/F-like protein</fullName>
    </submittedName>
</protein>
<dbReference type="PANTHER" id="PTHR41771:SF1">
    <property type="entry name" value="MEMBRANE PROTEIN"/>
    <property type="match status" value="1"/>
</dbReference>
<organism evidence="1 2">
    <name type="scientific">Weissella soli</name>
    <dbReference type="NCBI Taxonomy" id="155866"/>
    <lineage>
        <taxon>Bacteria</taxon>
        <taxon>Bacillati</taxon>
        <taxon>Bacillota</taxon>
        <taxon>Bacilli</taxon>
        <taxon>Lactobacillales</taxon>
        <taxon>Lactobacillaceae</taxon>
        <taxon>Weissella</taxon>
    </lineage>
</organism>
<gene>
    <name evidence="1" type="ORF">DFP99_0255</name>
</gene>
<comment type="caution">
    <text evidence="1">The sequence shown here is derived from an EMBL/GenBank/DDBJ whole genome shotgun (WGS) entry which is preliminary data.</text>
</comment>
<reference evidence="1 2" key="1">
    <citation type="submission" date="2018-07" db="EMBL/GenBank/DDBJ databases">
        <title>Genomic Encyclopedia of Type Strains, Phase III (KMG-III): the genomes of soil and plant-associated and newly described type strains.</title>
        <authorList>
            <person name="Whitman W."/>
        </authorList>
    </citation>
    <scope>NUCLEOTIDE SEQUENCE [LARGE SCALE GENOMIC DNA]</scope>
    <source>
        <strain evidence="1 2">CECT 7031</strain>
    </source>
</reference>
<proteinExistence type="predicted"/>
<sequence>MVVPESTDAGDDAMTVTMMLAFILLVLMVCIGGVKGFGAFISLWINFVIMIAMLVMINFGFNAVIVLLIGGVLLLLVTILSAGADDEITSITMGASFIVMVALIILMLPAEYLNLAQGFAEENSEELEGLSLSIGLNFVSIGLVAAVVATLGAIAEASIAVTAGTYELIEHNPKMTATEIFKTGSQLGYQIVGTAVNTVLFGFMADFLSLGVWYAKLDYALGDIINSKLFVSTMLSMIYAILGVILVLPVSLGLIVWQHRRRHEST</sequence>
<accession>A0A288QAU0</accession>
<evidence type="ECO:0000313" key="1">
    <source>
        <dbReference type="EMBL" id="RDL11836.1"/>
    </source>
</evidence>
<dbReference type="Pfam" id="PF07907">
    <property type="entry name" value="YibE_F"/>
    <property type="match status" value="1"/>
</dbReference>
<dbReference type="InterPro" id="IPR012507">
    <property type="entry name" value="YibE_F"/>
</dbReference>
<dbReference type="RefSeq" id="WP_247595434.1">
    <property type="nucleotide sequence ID" value="NZ_JAAXPL010000001.1"/>
</dbReference>
<name>A0A288QAU0_9LACO</name>
<dbReference type="Proteomes" id="UP000254912">
    <property type="component" value="Unassembled WGS sequence"/>
</dbReference>
<dbReference type="PANTHER" id="PTHR41771">
    <property type="entry name" value="MEMBRANE PROTEIN-RELATED"/>
    <property type="match status" value="1"/>
</dbReference>
<dbReference type="EMBL" id="QRAS01000001">
    <property type="protein sequence ID" value="RDL11836.1"/>
    <property type="molecule type" value="Genomic_DNA"/>
</dbReference>